<dbReference type="Pfam" id="PF02113">
    <property type="entry name" value="Peptidase_S13"/>
    <property type="match status" value="2"/>
</dbReference>
<dbReference type="OrthoDB" id="9802627at2"/>
<dbReference type="GO" id="GO:0006508">
    <property type="term" value="P:proteolysis"/>
    <property type="evidence" value="ECO:0007669"/>
    <property type="project" value="InterPro"/>
</dbReference>
<dbReference type="GO" id="GO:0000270">
    <property type="term" value="P:peptidoglycan metabolic process"/>
    <property type="evidence" value="ECO:0007669"/>
    <property type="project" value="TreeGrafter"/>
</dbReference>
<dbReference type="PRINTS" id="PR00922">
    <property type="entry name" value="DADACBPTASE3"/>
</dbReference>
<accession>A0A3N6NZS5</accession>
<proteinExistence type="inferred from homology"/>
<dbReference type="SUPFAM" id="SSF56601">
    <property type="entry name" value="beta-lactamase/transpeptidase-like"/>
    <property type="match status" value="1"/>
</dbReference>
<organism evidence="3 4">
    <name type="scientific">Okeania hirsuta</name>
    <dbReference type="NCBI Taxonomy" id="1458930"/>
    <lineage>
        <taxon>Bacteria</taxon>
        <taxon>Bacillati</taxon>
        <taxon>Cyanobacteriota</taxon>
        <taxon>Cyanophyceae</taxon>
        <taxon>Oscillatoriophycideae</taxon>
        <taxon>Oscillatoriales</taxon>
        <taxon>Microcoleaceae</taxon>
        <taxon>Okeania</taxon>
    </lineage>
</organism>
<protein>
    <submittedName>
        <fullName evidence="3">D-alanyl-D-alanine carboxypeptidase</fullName>
    </submittedName>
</protein>
<dbReference type="PANTHER" id="PTHR30023:SF0">
    <property type="entry name" value="PENICILLIN-SENSITIVE CARBOXYPEPTIDASE A"/>
    <property type="match status" value="1"/>
</dbReference>
<name>A0A3N6NZS5_9CYAN</name>
<comment type="caution">
    <text evidence="3">The sequence shown here is derived from an EMBL/GenBank/DDBJ whole genome shotgun (WGS) entry which is preliminary data.</text>
</comment>
<dbReference type="RefSeq" id="WP_124143276.1">
    <property type="nucleotide sequence ID" value="NZ_CAWOKI010000331.1"/>
</dbReference>
<dbReference type="PANTHER" id="PTHR30023">
    <property type="entry name" value="D-ALANYL-D-ALANINE CARBOXYPEPTIDASE"/>
    <property type="match status" value="1"/>
</dbReference>
<comment type="similarity">
    <text evidence="1">Belongs to the peptidase S13 family.</text>
</comment>
<sequence>MLKKIFITTICMALSLAGCKSPEPEIPSPSPETTPSPKVSIEIPEKPLTLPPDNPEKIASTQVQTYLSRLANQGFSQQNQGIWIQSNDTLLANYQGTIPLPAASITKVATSLVALKTFNPDHQFITLIGTTGTIENGVLNGDLVIQGGEDPFFVWEEAIAIGNLLNQMGIQRVTGNLIITGKFYMNFESNPQTAGNLLKQGLNSQIWSSEVLNQYQTLPPGTAKPQVIIDGVVAVSLTHSENIKLLVRHYSFPMAELVKKMNQYSNNLMADMLAEAVGGYQVVAEKAAQFVGVPKEEITLINGSGLGEENRISPRAATGMFLAIDKYLQQYNMNVADVFVIVGKDKGILDERKQLPNLAVVKSGTLDYVSALAGALPTKEKGVVWFTILNKGASVTELRNQQEILLKDVLNNWGYVDLSPANLTANPERKTKTSRSEIIQ</sequence>
<dbReference type="Gene3D" id="3.50.80.20">
    <property type="entry name" value="D-Ala-D-Ala carboxypeptidase C, peptidase S13"/>
    <property type="match status" value="1"/>
</dbReference>
<dbReference type="InterPro" id="IPR012338">
    <property type="entry name" value="Beta-lactam/transpept-like"/>
</dbReference>
<gene>
    <name evidence="3" type="ORF">D5R40_00370</name>
</gene>
<dbReference type="Proteomes" id="UP000269154">
    <property type="component" value="Unassembled WGS sequence"/>
</dbReference>
<evidence type="ECO:0000313" key="3">
    <source>
        <dbReference type="EMBL" id="RQH57619.1"/>
    </source>
</evidence>
<dbReference type="EMBL" id="RCBY01000001">
    <property type="protein sequence ID" value="RQH57619.1"/>
    <property type="molecule type" value="Genomic_DNA"/>
</dbReference>
<dbReference type="GO" id="GO:0004185">
    <property type="term" value="F:serine-type carboxypeptidase activity"/>
    <property type="evidence" value="ECO:0007669"/>
    <property type="project" value="InterPro"/>
</dbReference>
<dbReference type="AlphaFoldDB" id="A0A3N6NZS5"/>
<dbReference type="InterPro" id="IPR000667">
    <property type="entry name" value="Peptidase_S13"/>
</dbReference>
<dbReference type="Gene3D" id="3.40.710.10">
    <property type="entry name" value="DD-peptidase/beta-lactamase superfamily"/>
    <property type="match status" value="1"/>
</dbReference>
<dbReference type="PROSITE" id="PS51257">
    <property type="entry name" value="PROKAR_LIPOPROTEIN"/>
    <property type="match status" value="1"/>
</dbReference>
<keyword evidence="3" id="KW-0121">Carboxypeptidase</keyword>
<keyword evidence="2" id="KW-0378">Hydrolase</keyword>
<reference evidence="3 4" key="1">
    <citation type="journal article" date="2018" name="ACS Chem. Biol.">
        <title>Ketoreductase domain dysfunction expands chemodiversity: malyngamide biosynthesis in the cyanobacterium Okeania hirsuta.</title>
        <authorList>
            <person name="Moss N.A."/>
            <person name="Leao T."/>
            <person name="Rankin M."/>
            <person name="McCullough T.M."/>
            <person name="Qu P."/>
            <person name="Korobeynikov A."/>
            <person name="Smith J.L."/>
            <person name="Gerwick L."/>
            <person name="Gerwick W.H."/>
        </authorList>
    </citation>
    <scope>NUCLEOTIDE SEQUENCE [LARGE SCALE GENOMIC DNA]</scope>
    <source>
        <strain evidence="3 4">PAB10Feb10-1</strain>
    </source>
</reference>
<evidence type="ECO:0000256" key="1">
    <source>
        <dbReference type="ARBA" id="ARBA00006096"/>
    </source>
</evidence>
<evidence type="ECO:0000256" key="2">
    <source>
        <dbReference type="ARBA" id="ARBA00022801"/>
    </source>
</evidence>
<keyword evidence="3" id="KW-0645">Protease</keyword>
<keyword evidence="4" id="KW-1185">Reference proteome</keyword>
<evidence type="ECO:0000313" key="4">
    <source>
        <dbReference type="Proteomes" id="UP000269154"/>
    </source>
</evidence>